<evidence type="ECO:0000313" key="2">
    <source>
        <dbReference type="EMBL" id="CAD8449139.1"/>
    </source>
</evidence>
<gene>
    <name evidence="2" type="ORF">LAMO00422_LOCUS9869</name>
</gene>
<protein>
    <submittedName>
        <fullName evidence="2">Uncharacterized protein</fullName>
    </submittedName>
</protein>
<organism evidence="2">
    <name type="scientific">Amorphochlora amoebiformis</name>
    <dbReference type="NCBI Taxonomy" id="1561963"/>
    <lineage>
        <taxon>Eukaryota</taxon>
        <taxon>Sar</taxon>
        <taxon>Rhizaria</taxon>
        <taxon>Cercozoa</taxon>
        <taxon>Chlorarachniophyceae</taxon>
        <taxon>Amorphochlora</taxon>
    </lineage>
</organism>
<dbReference type="EMBL" id="HBEM01014344">
    <property type="protein sequence ID" value="CAD8449139.1"/>
    <property type="molecule type" value="Transcribed_RNA"/>
</dbReference>
<evidence type="ECO:0000256" key="1">
    <source>
        <dbReference type="SAM" id="MobiDB-lite"/>
    </source>
</evidence>
<feature type="region of interest" description="Disordered" evidence="1">
    <location>
        <begin position="178"/>
        <end position="305"/>
    </location>
</feature>
<reference evidence="2" key="1">
    <citation type="submission" date="2021-01" db="EMBL/GenBank/DDBJ databases">
        <authorList>
            <person name="Corre E."/>
            <person name="Pelletier E."/>
            <person name="Niang G."/>
            <person name="Scheremetjew M."/>
            <person name="Finn R."/>
            <person name="Kale V."/>
            <person name="Holt S."/>
            <person name="Cochrane G."/>
            <person name="Meng A."/>
            <person name="Brown T."/>
            <person name="Cohen L."/>
        </authorList>
    </citation>
    <scope>NUCLEOTIDE SEQUENCE</scope>
    <source>
        <strain evidence="2">CCMP2058</strain>
    </source>
</reference>
<name>A0A7S0DAX4_9EUKA</name>
<sequence>MGRGGRRWACGMALGVLTVVFPRGGMRGLLGKKSGRLNRATVKYGKEGWLPMNETRIHEDLVLEHQDETQSFPSAAYYAINTSIEPLPTLRDARLDGREWDEARLRDQYLMEKEFKQVLSRSGVIDTEKSILHVSLPETCLERIERETGDLLLREVDRLMEKGEKALSRQDRDHLSIRRKNDINRLSMRHKIHLKSKLPIPPSPSHKEPSKSGILRLRPREGDRAQTPGKRQRASQKRGGASQESASRKVRVRLRPREGKNKVRERSRIGGKSPRKTSATGLGEYVIEGEGEQTSSGSDGLAGVG</sequence>
<feature type="compositionally biased region" description="Basic residues" evidence="1">
    <location>
        <begin position="187"/>
        <end position="196"/>
    </location>
</feature>
<dbReference type="AlphaFoldDB" id="A0A7S0DAX4"/>
<feature type="compositionally biased region" description="Basic and acidic residues" evidence="1">
    <location>
        <begin position="255"/>
        <end position="268"/>
    </location>
</feature>
<proteinExistence type="predicted"/>
<accession>A0A7S0DAX4</accession>